<dbReference type="InterPro" id="IPR003339">
    <property type="entry name" value="ABC/ECF_trnsptr_transmembrane"/>
</dbReference>
<accession>A0A0R2CVG4</accession>
<evidence type="ECO:0000256" key="3">
    <source>
        <dbReference type="ARBA" id="ARBA00022989"/>
    </source>
</evidence>
<dbReference type="STRING" id="1423729.FC80_GL000254"/>
<dbReference type="OrthoDB" id="92887at2"/>
<feature type="transmembrane region" description="Helical" evidence="5">
    <location>
        <begin position="201"/>
        <end position="221"/>
    </location>
</feature>
<protein>
    <submittedName>
        <fullName evidence="6">ABC transporter permease</fullName>
    </submittedName>
</protein>
<reference evidence="6 7" key="1">
    <citation type="journal article" date="2015" name="Genome Announc.">
        <title>Expanding the biotechnology potential of lactobacilli through comparative genomics of 213 strains and associated genera.</title>
        <authorList>
            <person name="Sun Z."/>
            <person name="Harris H.M."/>
            <person name="McCann A."/>
            <person name="Guo C."/>
            <person name="Argimon S."/>
            <person name="Zhang W."/>
            <person name="Yang X."/>
            <person name="Jeffery I.B."/>
            <person name="Cooney J.C."/>
            <person name="Kagawa T.F."/>
            <person name="Liu W."/>
            <person name="Song Y."/>
            <person name="Salvetti E."/>
            <person name="Wrobel A."/>
            <person name="Rasinkangas P."/>
            <person name="Parkhill J."/>
            <person name="Rea M.C."/>
            <person name="O'Sullivan O."/>
            <person name="Ritari J."/>
            <person name="Douillard F.P."/>
            <person name="Paul Ross R."/>
            <person name="Yang R."/>
            <person name="Briner A.E."/>
            <person name="Felis G.E."/>
            <person name="de Vos W.M."/>
            <person name="Barrangou R."/>
            <person name="Klaenhammer T.R."/>
            <person name="Caufield P.W."/>
            <person name="Cui Y."/>
            <person name="Zhang H."/>
            <person name="O'Toole P.W."/>
        </authorList>
    </citation>
    <scope>NUCLEOTIDE SEQUENCE [LARGE SCALE GENOMIC DNA]</scope>
    <source>
        <strain evidence="6 7">DSM 21116</strain>
    </source>
</reference>
<proteinExistence type="predicted"/>
<evidence type="ECO:0000313" key="7">
    <source>
        <dbReference type="Proteomes" id="UP000051131"/>
    </source>
</evidence>
<evidence type="ECO:0000256" key="1">
    <source>
        <dbReference type="ARBA" id="ARBA00004141"/>
    </source>
</evidence>
<dbReference type="RefSeq" id="WP_057828540.1">
    <property type="nucleotide sequence ID" value="NZ_AYZE01000008.1"/>
</dbReference>
<keyword evidence="4 5" id="KW-0472">Membrane</keyword>
<dbReference type="EMBL" id="AYZE01000008">
    <property type="protein sequence ID" value="KRM92073.1"/>
    <property type="molecule type" value="Genomic_DNA"/>
</dbReference>
<feature type="transmembrane region" description="Helical" evidence="5">
    <location>
        <begin position="12"/>
        <end position="43"/>
    </location>
</feature>
<comment type="subcellular location">
    <subcellularLocation>
        <location evidence="1">Membrane</location>
        <topology evidence="1">Multi-pass membrane protein</topology>
    </subcellularLocation>
</comment>
<gene>
    <name evidence="6" type="ORF">FC80_GL000254</name>
</gene>
<feature type="transmembrane region" description="Helical" evidence="5">
    <location>
        <begin position="83"/>
        <end position="103"/>
    </location>
</feature>
<organism evidence="6 7">
    <name type="scientific">Liquorilactobacillus cacaonum DSM 21116</name>
    <dbReference type="NCBI Taxonomy" id="1423729"/>
    <lineage>
        <taxon>Bacteria</taxon>
        <taxon>Bacillati</taxon>
        <taxon>Bacillota</taxon>
        <taxon>Bacilli</taxon>
        <taxon>Lactobacillales</taxon>
        <taxon>Lactobacillaceae</taxon>
        <taxon>Liquorilactobacillus</taxon>
    </lineage>
</organism>
<dbReference type="AlphaFoldDB" id="A0A0R2CVG4"/>
<dbReference type="PATRIC" id="fig|1423729.3.peg.255"/>
<evidence type="ECO:0000256" key="5">
    <source>
        <dbReference type="SAM" id="Phobius"/>
    </source>
</evidence>
<feature type="transmembrane region" description="Helical" evidence="5">
    <location>
        <begin position="49"/>
        <end position="71"/>
    </location>
</feature>
<keyword evidence="2 5" id="KW-0812">Transmembrane</keyword>
<evidence type="ECO:0000256" key="4">
    <source>
        <dbReference type="ARBA" id="ARBA00023136"/>
    </source>
</evidence>
<evidence type="ECO:0000256" key="2">
    <source>
        <dbReference type="ARBA" id="ARBA00022692"/>
    </source>
</evidence>
<keyword evidence="3 5" id="KW-1133">Transmembrane helix</keyword>
<sequence>MFTHRLNPAILLIIMLGIGLQITFARSFLTNVAIVIIGLSYLLYCKISIKLISIMILSAFPVALGSWWSFIAFGTSDVWHVGWIYASRVYAYLFLGSILTLTVPIKDILLSLEKHLKLSSTFVYGILAAFNLVSRIKTQYKIIRYSATMRGTEYHLWNPGLYLRIIIVALNWSGDLAEAMTSQGFTEGGARSSIYHDNLPFWQWLLSFVLILIYFFFSFIVRPW</sequence>
<evidence type="ECO:0000313" key="6">
    <source>
        <dbReference type="EMBL" id="KRM92073.1"/>
    </source>
</evidence>
<name>A0A0R2CVG4_9LACO</name>
<keyword evidence="7" id="KW-1185">Reference proteome</keyword>
<dbReference type="CDD" id="cd16914">
    <property type="entry name" value="EcfT"/>
    <property type="match status" value="1"/>
</dbReference>
<feature type="transmembrane region" description="Helical" evidence="5">
    <location>
        <begin position="115"/>
        <end position="133"/>
    </location>
</feature>
<dbReference type="GO" id="GO:0005886">
    <property type="term" value="C:plasma membrane"/>
    <property type="evidence" value="ECO:0007669"/>
    <property type="project" value="UniProtKB-ARBA"/>
</dbReference>
<comment type="caution">
    <text evidence="6">The sequence shown here is derived from an EMBL/GenBank/DDBJ whole genome shotgun (WGS) entry which is preliminary data.</text>
</comment>
<dbReference type="Proteomes" id="UP000051131">
    <property type="component" value="Unassembled WGS sequence"/>
</dbReference>